<reference evidence="1 2" key="1">
    <citation type="journal article" date="2018" name="Front. Plant Sci.">
        <title>Red Clover (Trifolium pratense) and Zigzag Clover (T. medium) - A Picture of Genomic Similarities and Differences.</title>
        <authorList>
            <person name="Dluhosova J."/>
            <person name="Istvanek J."/>
            <person name="Nedelnik J."/>
            <person name="Repkova J."/>
        </authorList>
    </citation>
    <scope>NUCLEOTIDE SEQUENCE [LARGE SCALE GENOMIC DNA]</scope>
    <source>
        <strain evidence="2">cv. 10/8</strain>
        <tissue evidence="1">Leaf</tissue>
    </source>
</reference>
<proteinExistence type="predicted"/>
<feature type="non-terminal residue" evidence="1">
    <location>
        <position position="39"/>
    </location>
</feature>
<protein>
    <submittedName>
        <fullName evidence="1">Uncharacterized protein</fullName>
    </submittedName>
</protein>
<dbReference type="AlphaFoldDB" id="A0A392SQE4"/>
<keyword evidence="2" id="KW-1185">Reference proteome</keyword>
<name>A0A392SQE4_9FABA</name>
<accession>A0A392SQE4</accession>
<evidence type="ECO:0000313" key="1">
    <source>
        <dbReference type="EMBL" id="MCI50642.1"/>
    </source>
</evidence>
<evidence type="ECO:0000313" key="2">
    <source>
        <dbReference type="Proteomes" id="UP000265520"/>
    </source>
</evidence>
<dbReference type="Proteomes" id="UP000265520">
    <property type="component" value="Unassembled WGS sequence"/>
</dbReference>
<dbReference type="EMBL" id="LXQA010419529">
    <property type="protein sequence ID" value="MCI50642.1"/>
    <property type="molecule type" value="Genomic_DNA"/>
</dbReference>
<comment type="caution">
    <text evidence="1">The sequence shown here is derived from an EMBL/GenBank/DDBJ whole genome shotgun (WGS) entry which is preliminary data.</text>
</comment>
<organism evidence="1 2">
    <name type="scientific">Trifolium medium</name>
    <dbReference type="NCBI Taxonomy" id="97028"/>
    <lineage>
        <taxon>Eukaryota</taxon>
        <taxon>Viridiplantae</taxon>
        <taxon>Streptophyta</taxon>
        <taxon>Embryophyta</taxon>
        <taxon>Tracheophyta</taxon>
        <taxon>Spermatophyta</taxon>
        <taxon>Magnoliopsida</taxon>
        <taxon>eudicotyledons</taxon>
        <taxon>Gunneridae</taxon>
        <taxon>Pentapetalae</taxon>
        <taxon>rosids</taxon>
        <taxon>fabids</taxon>
        <taxon>Fabales</taxon>
        <taxon>Fabaceae</taxon>
        <taxon>Papilionoideae</taxon>
        <taxon>50 kb inversion clade</taxon>
        <taxon>NPAAA clade</taxon>
        <taxon>Hologalegina</taxon>
        <taxon>IRL clade</taxon>
        <taxon>Trifolieae</taxon>
        <taxon>Trifolium</taxon>
    </lineage>
</organism>
<sequence length="39" mass="4694">MIFYGFISRSGRIGHDDDSEQARWIHREMEGHEEKEENT</sequence>